<dbReference type="PANTHER" id="PTHR30535:SF34">
    <property type="entry name" value="MOLYBDATE-BINDING PROTEIN MOLA"/>
    <property type="match status" value="1"/>
</dbReference>
<sequence>MTPHRRTLSALLLIGVLALTGCATHEQPAPAPDQGSAFPVTVTPKGGQPLTLTAQPKRIISLSPASTEDLYAIGAGGQVAAVDKLSNHPAQAPRTDLDAYKPNVEAIAAKSPDLVVAYYDANNLVSGLQKLKVPVLVLPAANSLDEAYEQVSLLGRATGHAAEADKLAAQLKAQIAEVVAKTPKPARPLTYFHEVSADGYTLTAKTFAGQVYSLFGLGNIADSASAAGPYPQLSAEQVIKADPDLIFLADTKCCQQSPATVAARPGWGTLKAVRGNGVVALDDDVASRWGPRVVDFARAVGDAVSKAH</sequence>
<dbReference type="PROSITE" id="PS50983">
    <property type="entry name" value="FE_B12_PBP"/>
    <property type="match status" value="1"/>
</dbReference>
<reference evidence="5 6" key="1">
    <citation type="submission" date="2020-08" db="EMBL/GenBank/DDBJ databases">
        <title>Genomic Encyclopedia of Archaeal and Bacterial Type Strains, Phase II (KMG-II): from individual species to whole genera.</title>
        <authorList>
            <person name="Goeker M."/>
        </authorList>
    </citation>
    <scope>NUCLEOTIDE SEQUENCE [LARGE SCALE GENOMIC DNA]</scope>
    <source>
        <strain evidence="5 6">DSM 43850</strain>
    </source>
</reference>
<accession>A0ABR6BFC4</accession>
<protein>
    <submittedName>
        <fullName evidence="5">Iron complex transport system substrate-binding protein</fullName>
    </submittedName>
</protein>
<feature type="signal peptide" evidence="3">
    <location>
        <begin position="1"/>
        <end position="25"/>
    </location>
</feature>
<proteinExistence type="inferred from homology"/>
<organism evidence="5 6">
    <name type="scientific">Kutzneria viridogrisea</name>
    <dbReference type="NCBI Taxonomy" id="47990"/>
    <lineage>
        <taxon>Bacteria</taxon>
        <taxon>Bacillati</taxon>
        <taxon>Actinomycetota</taxon>
        <taxon>Actinomycetes</taxon>
        <taxon>Pseudonocardiales</taxon>
        <taxon>Pseudonocardiaceae</taxon>
        <taxon>Kutzneria</taxon>
    </lineage>
</organism>
<dbReference type="PANTHER" id="PTHR30535">
    <property type="entry name" value="VITAMIN B12-BINDING PROTEIN"/>
    <property type="match status" value="1"/>
</dbReference>
<comment type="similarity">
    <text evidence="1">Belongs to the bacterial solute-binding protein 8 family.</text>
</comment>
<name>A0ABR6BFC4_9PSEU</name>
<dbReference type="CDD" id="cd01143">
    <property type="entry name" value="YvrC"/>
    <property type="match status" value="1"/>
</dbReference>
<dbReference type="Proteomes" id="UP000517916">
    <property type="component" value="Unassembled WGS sequence"/>
</dbReference>
<evidence type="ECO:0000256" key="3">
    <source>
        <dbReference type="SAM" id="SignalP"/>
    </source>
</evidence>
<dbReference type="RefSeq" id="WP_025360239.1">
    <property type="nucleotide sequence ID" value="NZ_BAAABQ010000059.1"/>
</dbReference>
<evidence type="ECO:0000313" key="5">
    <source>
        <dbReference type="EMBL" id="MBA8925564.1"/>
    </source>
</evidence>
<evidence type="ECO:0000256" key="2">
    <source>
        <dbReference type="ARBA" id="ARBA00022729"/>
    </source>
</evidence>
<evidence type="ECO:0000259" key="4">
    <source>
        <dbReference type="PROSITE" id="PS50983"/>
    </source>
</evidence>
<gene>
    <name evidence="5" type="ORF">BC739_002763</name>
</gene>
<evidence type="ECO:0000256" key="1">
    <source>
        <dbReference type="ARBA" id="ARBA00008814"/>
    </source>
</evidence>
<dbReference type="SUPFAM" id="SSF53807">
    <property type="entry name" value="Helical backbone' metal receptor"/>
    <property type="match status" value="1"/>
</dbReference>
<dbReference type="Pfam" id="PF01497">
    <property type="entry name" value="Peripla_BP_2"/>
    <property type="match status" value="1"/>
</dbReference>
<dbReference type="InterPro" id="IPR054828">
    <property type="entry name" value="Vit_B12_bind_prot"/>
</dbReference>
<dbReference type="NCBIfam" id="NF038402">
    <property type="entry name" value="TroA_like"/>
    <property type="match status" value="1"/>
</dbReference>
<comment type="caution">
    <text evidence="5">The sequence shown here is derived from an EMBL/GenBank/DDBJ whole genome shotgun (WGS) entry which is preliminary data.</text>
</comment>
<feature type="chain" id="PRO_5045320612" evidence="3">
    <location>
        <begin position="26"/>
        <end position="308"/>
    </location>
</feature>
<dbReference type="Gene3D" id="3.40.50.1980">
    <property type="entry name" value="Nitrogenase molybdenum iron protein domain"/>
    <property type="match status" value="2"/>
</dbReference>
<keyword evidence="2 3" id="KW-0732">Signal</keyword>
<dbReference type="PROSITE" id="PS51257">
    <property type="entry name" value="PROKAR_LIPOPROTEIN"/>
    <property type="match status" value="1"/>
</dbReference>
<dbReference type="InterPro" id="IPR050902">
    <property type="entry name" value="ABC_Transporter_SBP"/>
</dbReference>
<keyword evidence="6" id="KW-1185">Reference proteome</keyword>
<evidence type="ECO:0000313" key="6">
    <source>
        <dbReference type="Proteomes" id="UP000517916"/>
    </source>
</evidence>
<dbReference type="InterPro" id="IPR002491">
    <property type="entry name" value="ABC_transptr_periplasmic_BD"/>
</dbReference>
<feature type="domain" description="Fe/B12 periplasmic-binding" evidence="4">
    <location>
        <begin position="58"/>
        <end position="308"/>
    </location>
</feature>
<dbReference type="EMBL" id="JACJID010000002">
    <property type="protein sequence ID" value="MBA8925564.1"/>
    <property type="molecule type" value="Genomic_DNA"/>
</dbReference>